<dbReference type="AlphaFoldDB" id="A0A0A9DC37"/>
<feature type="region of interest" description="Disordered" evidence="1">
    <location>
        <begin position="47"/>
        <end position="80"/>
    </location>
</feature>
<reference evidence="2" key="2">
    <citation type="journal article" date="2015" name="Data Brief">
        <title>Shoot transcriptome of the giant reed, Arundo donax.</title>
        <authorList>
            <person name="Barrero R.A."/>
            <person name="Guerrero F.D."/>
            <person name="Moolhuijzen P."/>
            <person name="Goolsby J.A."/>
            <person name="Tidwell J."/>
            <person name="Bellgard S.E."/>
            <person name="Bellgard M.I."/>
        </authorList>
    </citation>
    <scope>NUCLEOTIDE SEQUENCE</scope>
    <source>
        <tissue evidence="2">Shoot tissue taken approximately 20 cm above the soil surface</tissue>
    </source>
</reference>
<feature type="compositionally biased region" description="Basic and acidic residues" evidence="1">
    <location>
        <begin position="47"/>
        <end position="65"/>
    </location>
</feature>
<protein>
    <submittedName>
        <fullName evidence="2">Uncharacterized protein</fullName>
    </submittedName>
</protein>
<proteinExistence type="predicted"/>
<feature type="region of interest" description="Disordered" evidence="1">
    <location>
        <begin position="107"/>
        <end position="134"/>
    </location>
</feature>
<reference evidence="2" key="1">
    <citation type="submission" date="2014-09" db="EMBL/GenBank/DDBJ databases">
        <authorList>
            <person name="Magalhaes I.L.F."/>
            <person name="Oliveira U."/>
            <person name="Santos F.R."/>
            <person name="Vidigal T.H.D.A."/>
            <person name="Brescovit A.D."/>
            <person name="Santos A.J."/>
        </authorList>
    </citation>
    <scope>NUCLEOTIDE SEQUENCE</scope>
    <source>
        <tissue evidence="2">Shoot tissue taken approximately 20 cm above the soil surface</tissue>
    </source>
</reference>
<sequence length="134" mass="15808">MRCARHDPRILSRGSQEQRKHIDHKHYCYRRNRISCIVSREMVAEMPRDKHAEDHNRDHDERNRQDQGLGVRSEYQPPTKEEFIVPFPSLVHPLRPRHGWRVVRVRSARPHPCGGPGTGGDHDGIDTRTREREI</sequence>
<organism evidence="2">
    <name type="scientific">Arundo donax</name>
    <name type="common">Giant reed</name>
    <name type="synonym">Donax arundinaceus</name>
    <dbReference type="NCBI Taxonomy" id="35708"/>
    <lineage>
        <taxon>Eukaryota</taxon>
        <taxon>Viridiplantae</taxon>
        <taxon>Streptophyta</taxon>
        <taxon>Embryophyta</taxon>
        <taxon>Tracheophyta</taxon>
        <taxon>Spermatophyta</taxon>
        <taxon>Magnoliopsida</taxon>
        <taxon>Liliopsida</taxon>
        <taxon>Poales</taxon>
        <taxon>Poaceae</taxon>
        <taxon>PACMAD clade</taxon>
        <taxon>Arundinoideae</taxon>
        <taxon>Arundineae</taxon>
        <taxon>Arundo</taxon>
    </lineage>
</organism>
<name>A0A0A9DC37_ARUDO</name>
<feature type="region of interest" description="Disordered" evidence="1">
    <location>
        <begin position="1"/>
        <end position="20"/>
    </location>
</feature>
<evidence type="ECO:0000313" key="2">
    <source>
        <dbReference type="EMBL" id="JAD85391.1"/>
    </source>
</evidence>
<dbReference type="EMBL" id="GBRH01212504">
    <property type="protein sequence ID" value="JAD85391.1"/>
    <property type="molecule type" value="Transcribed_RNA"/>
</dbReference>
<evidence type="ECO:0000256" key="1">
    <source>
        <dbReference type="SAM" id="MobiDB-lite"/>
    </source>
</evidence>
<feature type="compositionally biased region" description="Basic and acidic residues" evidence="1">
    <location>
        <begin position="120"/>
        <end position="134"/>
    </location>
</feature>
<accession>A0A0A9DC37</accession>